<evidence type="ECO:0000313" key="2">
    <source>
        <dbReference type="EMBL" id="CAB9508749.1"/>
    </source>
</evidence>
<keyword evidence="1" id="KW-1133">Transmembrane helix</keyword>
<dbReference type="Proteomes" id="UP001153069">
    <property type="component" value="Unassembled WGS sequence"/>
</dbReference>
<feature type="transmembrane region" description="Helical" evidence="1">
    <location>
        <begin position="50"/>
        <end position="70"/>
    </location>
</feature>
<protein>
    <submittedName>
        <fullName evidence="2">Uncharacterized protein</fullName>
    </submittedName>
</protein>
<keyword evidence="1" id="KW-0472">Membrane</keyword>
<keyword evidence="3" id="KW-1185">Reference proteome</keyword>
<feature type="transmembrane region" description="Helical" evidence="1">
    <location>
        <begin position="26"/>
        <end position="43"/>
    </location>
</feature>
<sequence length="235" mass="27424">MMHWQFPGDTCESHCTDDDCWAVQPFSAFVTIFTAIGFFAYLLRSMYYGASLGQCLGIFGFGAFEFVHGLSHRYAHFEYFEYYQHTVFYFVIVGVFAALYEATGHMPKAKYWSTAFCATIVYDLWLVVNYKVTLYNIILVTVMFRLLIAGFLPHLDKLSQQRYDHLTAPHLTLLAVFINEGINCDRMIEWTSPEFPFHFLFESCSAVYFYYFVQFLMECRGKQNSKGKVGLKRFL</sequence>
<comment type="caution">
    <text evidence="2">The sequence shown here is derived from an EMBL/GenBank/DDBJ whole genome shotgun (WGS) entry which is preliminary data.</text>
</comment>
<evidence type="ECO:0000313" key="3">
    <source>
        <dbReference type="Proteomes" id="UP001153069"/>
    </source>
</evidence>
<organism evidence="2 3">
    <name type="scientific">Seminavis robusta</name>
    <dbReference type="NCBI Taxonomy" id="568900"/>
    <lineage>
        <taxon>Eukaryota</taxon>
        <taxon>Sar</taxon>
        <taxon>Stramenopiles</taxon>
        <taxon>Ochrophyta</taxon>
        <taxon>Bacillariophyta</taxon>
        <taxon>Bacillariophyceae</taxon>
        <taxon>Bacillariophycidae</taxon>
        <taxon>Naviculales</taxon>
        <taxon>Naviculaceae</taxon>
        <taxon>Seminavis</taxon>
    </lineage>
</organism>
<feature type="transmembrane region" description="Helical" evidence="1">
    <location>
        <begin position="134"/>
        <end position="152"/>
    </location>
</feature>
<name>A0A9N8DUF7_9STRA</name>
<dbReference type="EMBL" id="CAICTM010000358">
    <property type="protein sequence ID" value="CAB9508749.1"/>
    <property type="molecule type" value="Genomic_DNA"/>
</dbReference>
<proteinExistence type="predicted"/>
<keyword evidence="1" id="KW-0812">Transmembrane</keyword>
<evidence type="ECO:0000256" key="1">
    <source>
        <dbReference type="SAM" id="Phobius"/>
    </source>
</evidence>
<reference evidence="2" key="1">
    <citation type="submission" date="2020-06" db="EMBL/GenBank/DDBJ databases">
        <authorList>
            <consortium name="Plant Systems Biology data submission"/>
        </authorList>
    </citation>
    <scope>NUCLEOTIDE SEQUENCE</scope>
    <source>
        <strain evidence="2">D6</strain>
    </source>
</reference>
<gene>
    <name evidence="2" type="ORF">SEMRO_359_G126000.1</name>
</gene>
<accession>A0A9N8DUF7</accession>
<feature type="transmembrane region" description="Helical" evidence="1">
    <location>
        <begin position="82"/>
        <end position="99"/>
    </location>
</feature>
<dbReference type="AlphaFoldDB" id="A0A9N8DUF7"/>